<evidence type="ECO:0000313" key="5">
    <source>
        <dbReference type="Proteomes" id="UP000287651"/>
    </source>
</evidence>
<evidence type="ECO:0000259" key="3">
    <source>
        <dbReference type="PROSITE" id="PS51903"/>
    </source>
</evidence>
<dbReference type="InterPro" id="IPR036628">
    <property type="entry name" value="Clp_N_dom_sf"/>
</dbReference>
<dbReference type="PROSITE" id="PS51903">
    <property type="entry name" value="CLP_R"/>
    <property type="match status" value="1"/>
</dbReference>
<comment type="caution">
    <text evidence="4">The sequence shown here is derived from an EMBL/GenBank/DDBJ whole genome shotgun (WGS) entry which is preliminary data.</text>
</comment>
<evidence type="ECO:0000256" key="2">
    <source>
        <dbReference type="SAM" id="MobiDB-lite"/>
    </source>
</evidence>
<dbReference type="Proteomes" id="UP000287651">
    <property type="component" value="Unassembled WGS sequence"/>
</dbReference>
<dbReference type="EMBL" id="AMZH03019184">
    <property type="protein sequence ID" value="RRT40691.1"/>
    <property type="molecule type" value="Genomic_DNA"/>
</dbReference>
<dbReference type="Gene3D" id="1.10.1780.10">
    <property type="entry name" value="Clp, N-terminal domain"/>
    <property type="match status" value="2"/>
</dbReference>
<evidence type="ECO:0000256" key="1">
    <source>
        <dbReference type="PROSITE-ProRule" id="PRU01251"/>
    </source>
</evidence>
<feature type="domain" description="Clp R" evidence="3">
    <location>
        <begin position="1"/>
        <end position="207"/>
    </location>
</feature>
<sequence>MVRFEPVTPESTSSSKEANCSKQSPHALKSHLQRLPREIDRTPAGEENEGRDDRLNPLPPPNFHQDRLLPAAAVQPPRRPPLALSPRRLHLPRVVLALPEAEPPLRCRRLLASHSRASAEKRPKWSSMSIRAFGMAELEARKLKYPKTGTEALLMGILVEGEDGEITTAHMLLGIWSEKESAGYKILASLGFDDQKAGELAKSANKDVAMNSP</sequence>
<name>A0A426XMM0_ENSVE</name>
<dbReference type="PANTHER" id="PTHR47016:SF1">
    <property type="entry name" value="ATP-DEPENDENT CLP PROTEASE ATP-BINDING SUBUNIT CLPT1, CHLOROPLASTIC"/>
    <property type="match status" value="1"/>
</dbReference>
<reference evidence="4 5" key="1">
    <citation type="journal article" date="2014" name="Agronomy (Basel)">
        <title>A Draft Genome Sequence for Ensete ventricosum, the Drought-Tolerant Tree Against Hunger.</title>
        <authorList>
            <person name="Harrison J."/>
            <person name="Moore K.A."/>
            <person name="Paszkiewicz K."/>
            <person name="Jones T."/>
            <person name="Grant M."/>
            <person name="Ambacheew D."/>
            <person name="Muzemil S."/>
            <person name="Studholme D.J."/>
        </authorList>
    </citation>
    <scope>NUCLEOTIDE SEQUENCE [LARGE SCALE GENOMIC DNA]</scope>
</reference>
<dbReference type="InterPro" id="IPR044217">
    <property type="entry name" value="CLPT1/2"/>
</dbReference>
<feature type="region of interest" description="Disordered" evidence="2">
    <location>
        <begin position="1"/>
        <end position="65"/>
    </location>
</feature>
<keyword evidence="1" id="KW-0677">Repeat</keyword>
<dbReference type="InterPro" id="IPR004176">
    <property type="entry name" value="Clp_R_N"/>
</dbReference>
<dbReference type="PANTHER" id="PTHR47016">
    <property type="entry name" value="ATP-DEPENDENT CLP PROTEASE ATP-BINDING SUBUNIT CLPT1, CHLOROPLASTIC"/>
    <property type="match status" value="1"/>
</dbReference>
<organism evidence="4 5">
    <name type="scientific">Ensete ventricosum</name>
    <name type="common">Abyssinian banana</name>
    <name type="synonym">Musa ensete</name>
    <dbReference type="NCBI Taxonomy" id="4639"/>
    <lineage>
        <taxon>Eukaryota</taxon>
        <taxon>Viridiplantae</taxon>
        <taxon>Streptophyta</taxon>
        <taxon>Embryophyta</taxon>
        <taxon>Tracheophyta</taxon>
        <taxon>Spermatophyta</taxon>
        <taxon>Magnoliopsida</taxon>
        <taxon>Liliopsida</taxon>
        <taxon>Zingiberales</taxon>
        <taxon>Musaceae</taxon>
        <taxon>Ensete</taxon>
    </lineage>
</organism>
<feature type="compositionally biased region" description="Basic and acidic residues" evidence="2">
    <location>
        <begin position="35"/>
        <end position="44"/>
    </location>
</feature>
<accession>A0A426XMM0</accession>
<proteinExistence type="predicted"/>
<evidence type="ECO:0000313" key="4">
    <source>
        <dbReference type="EMBL" id="RRT40691.1"/>
    </source>
</evidence>
<dbReference type="AlphaFoldDB" id="A0A426XMM0"/>
<feature type="compositionally biased region" description="Polar residues" evidence="2">
    <location>
        <begin position="9"/>
        <end position="24"/>
    </location>
</feature>
<gene>
    <name evidence="4" type="ORF">B296_00055725</name>
</gene>
<protein>
    <recommendedName>
        <fullName evidence="3">Clp R domain-containing protein</fullName>
    </recommendedName>
</protein>